<keyword evidence="2 7" id="KW-0813">Transport</keyword>
<feature type="domain" description="ABC transmembrane type-1" evidence="8">
    <location>
        <begin position="69"/>
        <end position="258"/>
    </location>
</feature>
<feature type="transmembrane region" description="Helical" evidence="7">
    <location>
        <begin position="69"/>
        <end position="93"/>
    </location>
</feature>
<dbReference type="PANTHER" id="PTHR43744:SF12">
    <property type="entry name" value="ABC TRANSPORTER PERMEASE PROTEIN MG189-RELATED"/>
    <property type="match status" value="1"/>
</dbReference>
<dbReference type="InterPro" id="IPR000515">
    <property type="entry name" value="MetI-like"/>
</dbReference>
<comment type="subcellular location">
    <subcellularLocation>
        <location evidence="1 7">Cell membrane</location>
        <topology evidence="1 7">Multi-pass membrane protein</topology>
    </subcellularLocation>
</comment>
<evidence type="ECO:0000313" key="9">
    <source>
        <dbReference type="EMBL" id="MBB6069445.1"/>
    </source>
</evidence>
<keyword evidence="4 7" id="KW-0812">Transmembrane</keyword>
<dbReference type="RefSeq" id="WP_170037651.1">
    <property type="nucleotide sequence ID" value="NZ_JABDTL010000002.1"/>
</dbReference>
<evidence type="ECO:0000256" key="5">
    <source>
        <dbReference type="ARBA" id="ARBA00022989"/>
    </source>
</evidence>
<dbReference type="AlphaFoldDB" id="A0A841GWE8"/>
<keyword evidence="9" id="KW-0762">Sugar transport</keyword>
<dbReference type="PANTHER" id="PTHR43744">
    <property type="entry name" value="ABC TRANSPORTER PERMEASE PROTEIN MG189-RELATED-RELATED"/>
    <property type="match status" value="1"/>
</dbReference>
<evidence type="ECO:0000259" key="8">
    <source>
        <dbReference type="PROSITE" id="PS50928"/>
    </source>
</evidence>
<dbReference type="EMBL" id="JACHIA010000002">
    <property type="protein sequence ID" value="MBB6069445.1"/>
    <property type="molecule type" value="Genomic_DNA"/>
</dbReference>
<evidence type="ECO:0000256" key="7">
    <source>
        <dbReference type="RuleBase" id="RU363032"/>
    </source>
</evidence>
<comment type="similarity">
    <text evidence="7">Belongs to the binding-protein-dependent transport system permease family.</text>
</comment>
<protein>
    <submittedName>
        <fullName evidence="9">Multiple sugar transport system permease protein</fullName>
    </submittedName>
</protein>
<dbReference type="CDD" id="cd06261">
    <property type="entry name" value="TM_PBP2"/>
    <property type="match status" value="1"/>
</dbReference>
<dbReference type="SUPFAM" id="SSF161098">
    <property type="entry name" value="MetI-like"/>
    <property type="match status" value="1"/>
</dbReference>
<evidence type="ECO:0000256" key="4">
    <source>
        <dbReference type="ARBA" id="ARBA00022692"/>
    </source>
</evidence>
<name>A0A841GWE8_9BACT</name>
<evidence type="ECO:0000256" key="2">
    <source>
        <dbReference type="ARBA" id="ARBA00022448"/>
    </source>
</evidence>
<evidence type="ECO:0000256" key="3">
    <source>
        <dbReference type="ARBA" id="ARBA00022475"/>
    </source>
</evidence>
<feature type="transmembrane region" description="Helical" evidence="7">
    <location>
        <begin position="12"/>
        <end position="34"/>
    </location>
</feature>
<evidence type="ECO:0000313" key="10">
    <source>
        <dbReference type="Proteomes" id="UP000582837"/>
    </source>
</evidence>
<accession>A0A841GWE8</accession>
<gene>
    <name evidence="9" type="ORF">HNQ61_001060</name>
</gene>
<keyword evidence="10" id="KW-1185">Reference proteome</keyword>
<dbReference type="GO" id="GO:0005886">
    <property type="term" value="C:plasma membrane"/>
    <property type="evidence" value="ECO:0007669"/>
    <property type="project" value="UniProtKB-SubCell"/>
</dbReference>
<dbReference type="Proteomes" id="UP000582837">
    <property type="component" value="Unassembled WGS sequence"/>
</dbReference>
<evidence type="ECO:0000256" key="1">
    <source>
        <dbReference type="ARBA" id="ARBA00004651"/>
    </source>
</evidence>
<evidence type="ECO:0000256" key="6">
    <source>
        <dbReference type="ARBA" id="ARBA00023136"/>
    </source>
</evidence>
<reference evidence="9 10" key="1">
    <citation type="submission" date="2020-08" db="EMBL/GenBank/DDBJ databases">
        <title>Genomic Encyclopedia of Type Strains, Phase IV (KMG-IV): sequencing the most valuable type-strain genomes for metagenomic binning, comparative biology and taxonomic classification.</title>
        <authorList>
            <person name="Goeker M."/>
        </authorList>
    </citation>
    <scope>NUCLEOTIDE SEQUENCE [LARGE SCALE GENOMIC DNA]</scope>
    <source>
        <strain evidence="9 10">DSM 29007</strain>
    </source>
</reference>
<dbReference type="InterPro" id="IPR035906">
    <property type="entry name" value="MetI-like_sf"/>
</dbReference>
<keyword evidence="3" id="KW-1003">Cell membrane</keyword>
<dbReference type="PROSITE" id="PS50928">
    <property type="entry name" value="ABC_TM1"/>
    <property type="match status" value="1"/>
</dbReference>
<keyword evidence="6 7" id="KW-0472">Membrane</keyword>
<dbReference type="Gene3D" id="1.10.3720.10">
    <property type="entry name" value="MetI-like"/>
    <property type="match status" value="1"/>
</dbReference>
<feature type="transmembrane region" description="Helical" evidence="7">
    <location>
        <begin position="239"/>
        <end position="258"/>
    </location>
</feature>
<proteinExistence type="inferred from homology"/>
<organism evidence="9 10">
    <name type="scientific">Longimicrobium terrae</name>
    <dbReference type="NCBI Taxonomy" id="1639882"/>
    <lineage>
        <taxon>Bacteria</taxon>
        <taxon>Pseudomonadati</taxon>
        <taxon>Gemmatimonadota</taxon>
        <taxon>Longimicrobiia</taxon>
        <taxon>Longimicrobiales</taxon>
        <taxon>Longimicrobiaceae</taxon>
        <taxon>Longimicrobium</taxon>
    </lineage>
</organism>
<feature type="transmembrane region" description="Helical" evidence="7">
    <location>
        <begin position="179"/>
        <end position="201"/>
    </location>
</feature>
<sequence>MSPRAARFAIYAQLILGAVLMIIPMLWMVSASLMPAGQASTYPPRLLPRQVTFEHYVALFTRLELGRSLVNSALIAFTVTALSIVINSMAGYAFAKLRFRGREPLFRVLAAAMVIPVQVSMLPLFLLMKQLGLINSYWGVIVPGMASIFGIFLIRQYAQSIPDDLLDAARMDGAGELRIYTHIVLPTIVPILATMAIWTFLSTWNDFMWPLIVLSDDAKWTLPVALANLSGEHVQDTELMMAGSVLTILPVMLVFLFLQRYYIQGVMAGSVKG</sequence>
<dbReference type="Pfam" id="PF00528">
    <property type="entry name" value="BPD_transp_1"/>
    <property type="match status" value="1"/>
</dbReference>
<feature type="transmembrane region" description="Helical" evidence="7">
    <location>
        <begin position="105"/>
        <end position="125"/>
    </location>
</feature>
<comment type="caution">
    <text evidence="9">The sequence shown here is derived from an EMBL/GenBank/DDBJ whole genome shotgun (WGS) entry which is preliminary data.</text>
</comment>
<keyword evidence="5 7" id="KW-1133">Transmembrane helix</keyword>
<dbReference type="GO" id="GO:0055085">
    <property type="term" value="P:transmembrane transport"/>
    <property type="evidence" value="ECO:0007669"/>
    <property type="project" value="InterPro"/>
</dbReference>
<feature type="transmembrane region" description="Helical" evidence="7">
    <location>
        <begin position="137"/>
        <end position="158"/>
    </location>
</feature>